<dbReference type="EMBL" id="BMIW01000023">
    <property type="protein sequence ID" value="GGG06432.1"/>
    <property type="molecule type" value="Genomic_DNA"/>
</dbReference>
<organism evidence="1 2">
    <name type="scientific">Paenibacillus aceti</name>
    <dbReference type="NCBI Taxonomy" id="1820010"/>
    <lineage>
        <taxon>Bacteria</taxon>
        <taxon>Bacillati</taxon>
        <taxon>Bacillota</taxon>
        <taxon>Bacilli</taxon>
        <taxon>Bacillales</taxon>
        <taxon>Paenibacillaceae</taxon>
        <taxon>Paenibacillus</taxon>
    </lineage>
</organism>
<dbReference type="RefSeq" id="WP_120463964.1">
    <property type="nucleotide sequence ID" value="NZ_BMIW01000023.1"/>
</dbReference>
<name>A0ABQ1VZ24_9BACL</name>
<accession>A0ABQ1VZ24</accession>
<keyword evidence="2" id="KW-1185">Reference proteome</keyword>
<reference evidence="2" key="1">
    <citation type="journal article" date="2019" name="Int. J. Syst. Evol. Microbiol.">
        <title>The Global Catalogue of Microorganisms (GCM) 10K type strain sequencing project: providing services to taxonomists for standard genome sequencing and annotation.</title>
        <authorList>
            <consortium name="The Broad Institute Genomics Platform"/>
            <consortium name="The Broad Institute Genome Sequencing Center for Infectious Disease"/>
            <person name="Wu L."/>
            <person name="Ma J."/>
        </authorList>
    </citation>
    <scope>NUCLEOTIDE SEQUENCE [LARGE SCALE GENOMIC DNA]</scope>
    <source>
        <strain evidence="2">CGMCC 1.15420</strain>
    </source>
</reference>
<evidence type="ECO:0000313" key="2">
    <source>
        <dbReference type="Proteomes" id="UP000608420"/>
    </source>
</evidence>
<dbReference type="Proteomes" id="UP000608420">
    <property type="component" value="Unassembled WGS sequence"/>
</dbReference>
<sequence>MDPELKARLRSRSAPYFWIDRKTDSRMTRGGSQEVTYVREVPVRGDNPRGYIIVKLNDRAFFQVYSEMDREVNSEMLVLTASGNIFSDWNKSLLQDDLASYQFLSDIRRSGLKESGYTEKVDGQDMLINYYGFSQLSA</sequence>
<gene>
    <name evidence="1" type="ORF">GCM10010913_30330</name>
</gene>
<proteinExistence type="predicted"/>
<protein>
    <submittedName>
        <fullName evidence="1">Uncharacterized protein</fullName>
    </submittedName>
</protein>
<evidence type="ECO:0000313" key="1">
    <source>
        <dbReference type="EMBL" id="GGG06432.1"/>
    </source>
</evidence>
<comment type="caution">
    <text evidence="1">The sequence shown here is derived from an EMBL/GenBank/DDBJ whole genome shotgun (WGS) entry which is preliminary data.</text>
</comment>